<evidence type="ECO:0000313" key="1">
    <source>
        <dbReference type="EMBL" id="DAF61087.1"/>
    </source>
</evidence>
<accession>A0A8S5TDM9</accession>
<organism evidence="1">
    <name type="scientific">Phage sp. ctesc4</name>
    <dbReference type="NCBI Taxonomy" id="2828008"/>
    <lineage>
        <taxon>Viruses</taxon>
    </lineage>
</organism>
<reference evidence="1" key="1">
    <citation type="journal article" date="2021" name="Proc. Natl. Acad. Sci. U.S.A.">
        <title>A Catalog of Tens of Thousands of Viruses from Human Metagenomes Reveals Hidden Associations with Chronic Diseases.</title>
        <authorList>
            <person name="Tisza M.J."/>
            <person name="Buck C.B."/>
        </authorList>
    </citation>
    <scope>NUCLEOTIDE SEQUENCE</scope>
    <source>
        <strain evidence="1">Ctesc4</strain>
    </source>
</reference>
<proteinExistence type="predicted"/>
<name>A0A8S5TDM9_9VIRU</name>
<dbReference type="EMBL" id="BK032802">
    <property type="protein sequence ID" value="DAF61087.1"/>
    <property type="molecule type" value="Genomic_DNA"/>
</dbReference>
<protein>
    <submittedName>
        <fullName evidence="1">Uncharacterized protein</fullName>
    </submittedName>
</protein>
<sequence>MGRTIVTPGFYGLRELTEDDMGTLTYPVQVAKVASPHLVFLYAENKQLKMGELKIGSINFDHIKQFCMVSPQEERLLCDYCQKENAGVLCEVRAPEYNLTCGQESSIVPLAVIPHDPEREVDRADTLSLETRYWKAVPTGRNGNVRAVTEPISLGLAVELAAWDARSPGIVIVDSEGAMFRVTSHEWEVRNKLLQDLYEDLLEGRIRRLTYPRVDEHEEYYRERAEYQLKNLPGLWDSLSSGDVPLWEVLNVVDRSHIAYRTWKTVTQ</sequence>